<dbReference type="OrthoDB" id="4721035at2759"/>
<feature type="transmembrane region" description="Helical" evidence="2">
    <location>
        <begin position="269"/>
        <end position="289"/>
    </location>
</feature>
<organism evidence="3 4">
    <name type="scientific">Neocucurbitaria cava</name>
    <dbReference type="NCBI Taxonomy" id="798079"/>
    <lineage>
        <taxon>Eukaryota</taxon>
        <taxon>Fungi</taxon>
        <taxon>Dikarya</taxon>
        <taxon>Ascomycota</taxon>
        <taxon>Pezizomycotina</taxon>
        <taxon>Dothideomycetes</taxon>
        <taxon>Pleosporomycetidae</taxon>
        <taxon>Pleosporales</taxon>
        <taxon>Pleosporineae</taxon>
        <taxon>Cucurbitariaceae</taxon>
        <taxon>Neocucurbitaria</taxon>
    </lineage>
</organism>
<evidence type="ECO:0000256" key="2">
    <source>
        <dbReference type="SAM" id="Phobius"/>
    </source>
</evidence>
<dbReference type="AlphaFoldDB" id="A0A9W8Y6I7"/>
<evidence type="ECO:0000313" key="3">
    <source>
        <dbReference type="EMBL" id="KAJ4368922.1"/>
    </source>
</evidence>
<gene>
    <name evidence="3" type="ORF">N0V83_006004</name>
</gene>
<keyword evidence="2" id="KW-0812">Transmembrane</keyword>
<keyword evidence="2" id="KW-0472">Membrane</keyword>
<keyword evidence="4" id="KW-1185">Reference proteome</keyword>
<feature type="region of interest" description="Disordered" evidence="1">
    <location>
        <begin position="413"/>
        <end position="452"/>
    </location>
</feature>
<keyword evidence="2" id="KW-1133">Transmembrane helix</keyword>
<sequence length="452" mass="50105">MNEDELKPIVYETWNDEVVNITTWQTLWNNATTTNKTKVDSIFGWDDKERVNYPPVFAKYPKPFNTIMNHTSYPWGRDSIYLLGQGGPADDGTNATGVYVLCKIHVSLTPECSTRYNVTGSGGTMEALCEDRADDMAYIKSQPDAEYVKSIVNWRDIGFDWSNSLSLNTGIVDADASNSRLLTQLILNPSNPDPKEFQVDLNPALPSVGEALAVMSGCTLLKSTLDAPFVTFWNYTQPILEEPQTQYFNASLKAQQYASGGVNDPSKGWMIILILVFSMNIFVLIYFVLHRGLVTDFSEPPNLFALAVNSPPSHVLAGSCGGGPEGKQYSVNWFVNHEGSHLFMEPGEKTHLLSGHREHPHVHVHGPVEELAPGEVKPNNIGVFASMAGAVKRGLGIKDRPPSKLRPVSAVESLRAPSIRPQSTTGSEYEMEDGHTRTQRQYQKLANRRSML</sequence>
<protein>
    <submittedName>
        <fullName evidence="3">Uncharacterized protein</fullName>
    </submittedName>
</protein>
<accession>A0A9W8Y6I7</accession>
<evidence type="ECO:0000313" key="4">
    <source>
        <dbReference type="Proteomes" id="UP001140560"/>
    </source>
</evidence>
<dbReference type="EMBL" id="JAPEUY010000010">
    <property type="protein sequence ID" value="KAJ4368922.1"/>
    <property type="molecule type" value="Genomic_DNA"/>
</dbReference>
<proteinExistence type="predicted"/>
<name>A0A9W8Y6I7_9PLEO</name>
<dbReference type="Proteomes" id="UP001140560">
    <property type="component" value="Unassembled WGS sequence"/>
</dbReference>
<comment type="caution">
    <text evidence="3">The sequence shown here is derived from an EMBL/GenBank/DDBJ whole genome shotgun (WGS) entry which is preliminary data.</text>
</comment>
<evidence type="ECO:0000256" key="1">
    <source>
        <dbReference type="SAM" id="MobiDB-lite"/>
    </source>
</evidence>
<reference evidence="3" key="1">
    <citation type="submission" date="2022-10" db="EMBL/GenBank/DDBJ databases">
        <title>Tapping the CABI collections for fungal endophytes: first genome assemblies for Collariella, Neodidymelliopsis, Ascochyta clinopodiicola, Didymella pomorum, Didymosphaeria variabile, Neocosmospora piperis and Neocucurbitaria cava.</title>
        <authorList>
            <person name="Hill R."/>
        </authorList>
    </citation>
    <scope>NUCLEOTIDE SEQUENCE</scope>
    <source>
        <strain evidence="3">IMI 356814</strain>
    </source>
</reference>